<feature type="region of interest" description="Disordered" evidence="1">
    <location>
        <begin position="283"/>
        <end position="390"/>
    </location>
</feature>
<keyword evidence="3" id="KW-1185">Reference proteome</keyword>
<organism evidence="2 3">
    <name type="scientific">Sporothrix epigloea</name>
    <dbReference type="NCBI Taxonomy" id="1892477"/>
    <lineage>
        <taxon>Eukaryota</taxon>
        <taxon>Fungi</taxon>
        <taxon>Dikarya</taxon>
        <taxon>Ascomycota</taxon>
        <taxon>Pezizomycotina</taxon>
        <taxon>Sordariomycetes</taxon>
        <taxon>Sordariomycetidae</taxon>
        <taxon>Ophiostomatales</taxon>
        <taxon>Ophiostomataceae</taxon>
        <taxon>Sporothrix</taxon>
    </lineage>
</organism>
<evidence type="ECO:0000313" key="3">
    <source>
        <dbReference type="Proteomes" id="UP001642502"/>
    </source>
</evidence>
<gene>
    <name evidence="2" type="ORF">SEPCBS119000_002428</name>
</gene>
<proteinExistence type="predicted"/>
<feature type="compositionally biased region" description="Basic residues" evidence="1">
    <location>
        <begin position="340"/>
        <end position="366"/>
    </location>
</feature>
<feature type="compositionally biased region" description="Polar residues" evidence="1">
    <location>
        <begin position="51"/>
        <end position="65"/>
    </location>
</feature>
<evidence type="ECO:0000313" key="2">
    <source>
        <dbReference type="EMBL" id="CAK7267210.1"/>
    </source>
</evidence>
<evidence type="ECO:0000256" key="1">
    <source>
        <dbReference type="SAM" id="MobiDB-lite"/>
    </source>
</evidence>
<feature type="region of interest" description="Disordered" evidence="1">
    <location>
        <begin position="119"/>
        <end position="141"/>
    </location>
</feature>
<feature type="compositionally biased region" description="Polar residues" evidence="1">
    <location>
        <begin position="74"/>
        <end position="83"/>
    </location>
</feature>
<dbReference type="EMBL" id="CAWUON010000025">
    <property type="protein sequence ID" value="CAK7267210.1"/>
    <property type="molecule type" value="Genomic_DNA"/>
</dbReference>
<sequence>MSTLIGRLPRQELRSCMTEDQKYQGALYKDTTNKNKKARLNPPNRAEEESNNLFHTPGAPTTTAGSVDRHNHNKQQALSTPSAKPNMAAVAQYQIHHHMSHAAYVEDVPDVIGAYLVADDDDNRSDDNAPPHAPTPPPVSDGTAGAYCVFDFLDSNATPNASDLALPPGAVKIADGGELDVNAYLAAPDDFSMAGQISYQQNVAKFGSDIPTSTSLALSSLQTPAPVDRAARKKKESSDKDKDASKKDKKRKRLYVDVNDQVMTDAPPVLHSGLTGGLKSMMTKRATFPPSPQSAETPGSPLKHSKHSKHSKQSKHSKSSLSVEPVTNGLFSKLVAKPKTEKRKHRQSSSPLSKRHKSSSRKHHRDSSKSDKKAADKSRKLLEYSGAGAEEDDRADAGQLIVYKPRADLFLSFVNKGPDSERGCSMNKALKRFHRERERSASGTTLAKPLEEKELFRSLRLRKNDRGEIVLFCVDDE</sequence>
<feature type="region of interest" description="Disordered" evidence="1">
    <location>
        <begin position="31"/>
        <end position="84"/>
    </location>
</feature>
<dbReference type="Proteomes" id="UP001642502">
    <property type="component" value="Unassembled WGS sequence"/>
</dbReference>
<feature type="compositionally biased region" description="Basic and acidic residues" evidence="1">
    <location>
        <begin position="367"/>
        <end position="382"/>
    </location>
</feature>
<name>A0ABP0DG46_9PEZI</name>
<reference evidence="2 3" key="1">
    <citation type="submission" date="2024-01" db="EMBL/GenBank/DDBJ databases">
        <authorList>
            <person name="Allen C."/>
            <person name="Tagirdzhanova G."/>
        </authorList>
    </citation>
    <scope>NUCLEOTIDE SEQUENCE [LARGE SCALE GENOMIC DNA]</scope>
    <source>
        <strain evidence="2 3">CBS 119000</strain>
    </source>
</reference>
<feature type="region of interest" description="Disordered" evidence="1">
    <location>
        <begin position="217"/>
        <end position="259"/>
    </location>
</feature>
<accession>A0ABP0DG46</accession>
<protein>
    <submittedName>
        <fullName evidence="2">Uncharacterized protein</fullName>
    </submittedName>
</protein>
<comment type="caution">
    <text evidence="2">The sequence shown here is derived from an EMBL/GenBank/DDBJ whole genome shotgun (WGS) entry which is preliminary data.</text>
</comment>
<feature type="compositionally biased region" description="Basic residues" evidence="1">
    <location>
        <begin position="303"/>
        <end position="318"/>
    </location>
</feature>
<feature type="compositionally biased region" description="Low complexity" evidence="1">
    <location>
        <begin position="217"/>
        <end position="226"/>
    </location>
</feature>
<feature type="compositionally biased region" description="Basic and acidic residues" evidence="1">
    <location>
        <begin position="236"/>
        <end position="246"/>
    </location>
</feature>